<evidence type="ECO:0000313" key="5">
    <source>
        <dbReference type="EMBL" id="CAF4328826.1"/>
    </source>
</evidence>
<dbReference type="Proteomes" id="UP000677228">
    <property type="component" value="Unassembled WGS sequence"/>
</dbReference>
<reference evidence="3" key="1">
    <citation type="submission" date="2021-02" db="EMBL/GenBank/DDBJ databases">
        <authorList>
            <person name="Nowell W R."/>
        </authorList>
    </citation>
    <scope>NUCLEOTIDE SEQUENCE</scope>
</reference>
<comment type="caution">
    <text evidence="3">The sequence shown here is derived from an EMBL/GenBank/DDBJ whole genome shotgun (WGS) entry which is preliminary data.</text>
</comment>
<protein>
    <submittedName>
        <fullName evidence="3">Uncharacterized protein</fullName>
    </submittedName>
</protein>
<evidence type="ECO:0000313" key="4">
    <source>
        <dbReference type="EMBL" id="CAF4214876.1"/>
    </source>
</evidence>
<accession>A0A815Q4E0</accession>
<evidence type="ECO:0000313" key="3">
    <source>
        <dbReference type="EMBL" id="CAF1457392.1"/>
    </source>
</evidence>
<keyword evidence="6" id="KW-1185">Reference proteome</keyword>
<dbReference type="EMBL" id="CAJNOK010026910">
    <property type="protein sequence ID" value="CAF1410778.1"/>
    <property type="molecule type" value="Genomic_DNA"/>
</dbReference>
<dbReference type="Proteomes" id="UP000682733">
    <property type="component" value="Unassembled WGS sequence"/>
</dbReference>
<dbReference type="Proteomes" id="UP000663829">
    <property type="component" value="Unassembled WGS sequence"/>
</dbReference>
<sequence length="132" mass="14952">KRLHEDDPCCLLEEPKAKRNLSNGFSSPAHQSADYSEYSPPNSLSTSSSNSSHSTQSEAVKNHHNENPLSSRSHHLTTIVPHNPDCVVHNNDSLPQELTRNDNPSYYEQNLLLYYAHLERVRRHGTNIHSSQ</sequence>
<feature type="compositionally biased region" description="Low complexity" evidence="1">
    <location>
        <begin position="36"/>
        <end position="58"/>
    </location>
</feature>
<dbReference type="Proteomes" id="UP000681722">
    <property type="component" value="Unassembled WGS sequence"/>
</dbReference>
<name>A0A815Q4E0_9BILA</name>
<feature type="non-terminal residue" evidence="3">
    <location>
        <position position="132"/>
    </location>
</feature>
<dbReference type="EMBL" id="CAJNOQ010019811">
    <property type="protein sequence ID" value="CAF1457392.1"/>
    <property type="molecule type" value="Genomic_DNA"/>
</dbReference>
<evidence type="ECO:0000313" key="2">
    <source>
        <dbReference type="EMBL" id="CAF1410778.1"/>
    </source>
</evidence>
<evidence type="ECO:0000256" key="1">
    <source>
        <dbReference type="SAM" id="MobiDB-lite"/>
    </source>
</evidence>
<evidence type="ECO:0000313" key="6">
    <source>
        <dbReference type="Proteomes" id="UP000663829"/>
    </source>
</evidence>
<dbReference type="EMBL" id="CAJOBC010085266">
    <property type="protein sequence ID" value="CAF4328826.1"/>
    <property type="molecule type" value="Genomic_DNA"/>
</dbReference>
<proteinExistence type="predicted"/>
<feature type="compositionally biased region" description="Basic and acidic residues" evidence="1">
    <location>
        <begin position="1"/>
        <end position="17"/>
    </location>
</feature>
<feature type="region of interest" description="Disordered" evidence="1">
    <location>
        <begin position="1"/>
        <end position="102"/>
    </location>
</feature>
<dbReference type="EMBL" id="CAJOBA010048655">
    <property type="protein sequence ID" value="CAF4214876.1"/>
    <property type="molecule type" value="Genomic_DNA"/>
</dbReference>
<feature type="compositionally biased region" description="Polar residues" evidence="1">
    <location>
        <begin position="90"/>
        <end position="102"/>
    </location>
</feature>
<feature type="compositionally biased region" description="Polar residues" evidence="1">
    <location>
        <begin position="20"/>
        <end position="34"/>
    </location>
</feature>
<organism evidence="3 6">
    <name type="scientific">Didymodactylos carnosus</name>
    <dbReference type="NCBI Taxonomy" id="1234261"/>
    <lineage>
        <taxon>Eukaryota</taxon>
        <taxon>Metazoa</taxon>
        <taxon>Spiralia</taxon>
        <taxon>Gnathifera</taxon>
        <taxon>Rotifera</taxon>
        <taxon>Eurotatoria</taxon>
        <taxon>Bdelloidea</taxon>
        <taxon>Philodinida</taxon>
        <taxon>Philodinidae</taxon>
        <taxon>Didymodactylos</taxon>
    </lineage>
</organism>
<dbReference type="OrthoDB" id="10047210at2759"/>
<gene>
    <name evidence="3" type="ORF">GPM918_LOCUS34955</name>
    <name evidence="2" type="ORF">OVA965_LOCUS33359</name>
    <name evidence="5" type="ORF">SRO942_LOCUS35669</name>
    <name evidence="4" type="ORF">TMI583_LOCUS34248</name>
</gene>
<dbReference type="AlphaFoldDB" id="A0A815Q4E0"/>